<keyword evidence="4 6" id="KW-1133">Transmembrane helix</keyword>
<dbReference type="PANTHER" id="PTHR43791">
    <property type="entry name" value="PERMEASE-RELATED"/>
    <property type="match status" value="1"/>
</dbReference>
<keyword evidence="2" id="KW-0813">Transport</keyword>
<evidence type="ECO:0000256" key="1">
    <source>
        <dbReference type="ARBA" id="ARBA00004141"/>
    </source>
</evidence>
<feature type="transmembrane region" description="Helical" evidence="6">
    <location>
        <begin position="44"/>
        <end position="63"/>
    </location>
</feature>
<feature type="transmembrane region" description="Helical" evidence="6">
    <location>
        <begin position="106"/>
        <end position="127"/>
    </location>
</feature>
<reference evidence="7 8" key="1">
    <citation type="submission" date="2015-06" db="EMBL/GenBank/DDBJ databases">
        <title>Talaromyces atroroseus IBT 11181 draft genome.</title>
        <authorList>
            <person name="Rasmussen K.B."/>
            <person name="Rasmussen S."/>
            <person name="Petersen B."/>
            <person name="Sicheritz-Ponten T."/>
            <person name="Mortensen U.H."/>
            <person name="Thrane U."/>
        </authorList>
    </citation>
    <scope>NUCLEOTIDE SEQUENCE [LARGE SCALE GENOMIC DNA]</scope>
    <source>
        <strain evidence="7 8">IBT 11181</strain>
    </source>
</reference>
<dbReference type="Proteomes" id="UP000214365">
    <property type="component" value="Unassembled WGS sequence"/>
</dbReference>
<gene>
    <name evidence="7" type="ORF">UA08_09203</name>
</gene>
<dbReference type="STRING" id="1441469.A0A1Q5Q6K2"/>
<name>A0A1Q5Q6K2_TALAT</name>
<evidence type="ECO:0000256" key="3">
    <source>
        <dbReference type="ARBA" id="ARBA00022692"/>
    </source>
</evidence>
<organism evidence="7 8">
    <name type="scientific">Talaromyces atroroseus</name>
    <dbReference type="NCBI Taxonomy" id="1441469"/>
    <lineage>
        <taxon>Eukaryota</taxon>
        <taxon>Fungi</taxon>
        <taxon>Dikarya</taxon>
        <taxon>Ascomycota</taxon>
        <taxon>Pezizomycotina</taxon>
        <taxon>Eurotiomycetes</taxon>
        <taxon>Eurotiomycetidae</taxon>
        <taxon>Eurotiales</taxon>
        <taxon>Trichocomaceae</taxon>
        <taxon>Talaromyces</taxon>
        <taxon>Talaromyces sect. Trachyspermi</taxon>
    </lineage>
</organism>
<dbReference type="RefSeq" id="XP_020115596.1">
    <property type="nucleotide sequence ID" value="XM_020264186.1"/>
</dbReference>
<protein>
    <submittedName>
        <fullName evidence="7">Uncharacterized protein</fullName>
    </submittedName>
</protein>
<evidence type="ECO:0000256" key="2">
    <source>
        <dbReference type="ARBA" id="ARBA00022448"/>
    </source>
</evidence>
<evidence type="ECO:0000313" key="7">
    <source>
        <dbReference type="EMBL" id="OKL55475.1"/>
    </source>
</evidence>
<evidence type="ECO:0000256" key="6">
    <source>
        <dbReference type="SAM" id="Phobius"/>
    </source>
</evidence>
<dbReference type="AlphaFoldDB" id="A0A1Q5Q6K2"/>
<feature type="transmembrane region" description="Helical" evidence="6">
    <location>
        <begin position="75"/>
        <end position="94"/>
    </location>
</feature>
<evidence type="ECO:0000256" key="5">
    <source>
        <dbReference type="ARBA" id="ARBA00023136"/>
    </source>
</evidence>
<dbReference type="InterPro" id="IPR036259">
    <property type="entry name" value="MFS_trans_sf"/>
</dbReference>
<comment type="subcellular location">
    <subcellularLocation>
        <location evidence="1">Membrane</location>
        <topology evidence="1">Multi-pass membrane protein</topology>
    </subcellularLocation>
</comment>
<comment type="caution">
    <text evidence="7">The sequence shown here is derived from an EMBL/GenBank/DDBJ whole genome shotgun (WGS) entry which is preliminary data.</text>
</comment>
<keyword evidence="3 6" id="KW-0812">Transmembrane</keyword>
<dbReference type="OrthoDB" id="4213692at2759"/>
<sequence>MRFVDLGPPEVRFLSAPAIHLELCSWCNVAINQFLIALSKYQHWMTFSFVLFNEAINGGVANFSKLIIKRLTGDALTSVALGIPFGAFQIFWVLSGTYLASRVSNFRTIVMFLYLMPTIIGTCLTWKLSHKTHKVGVRFGYYIVGAYVCSLVLALQMPAINLGGYTKHTTSVWLVVLAHCIRNIIGPHEFLAKEAPIYQTGCKVILACSSAQELLTICLGLLYIHRNKRRDAAAANTVGTEPTLPVRTMNFEHNNVRERLIQPMQACFCLLVICYLRNSFIQKPLEQGPIPF</sequence>
<dbReference type="EMBL" id="LFMY01000020">
    <property type="protein sequence ID" value="OKL55475.1"/>
    <property type="molecule type" value="Genomic_DNA"/>
</dbReference>
<dbReference type="GO" id="GO:0016020">
    <property type="term" value="C:membrane"/>
    <property type="evidence" value="ECO:0007669"/>
    <property type="project" value="UniProtKB-SubCell"/>
</dbReference>
<evidence type="ECO:0000256" key="4">
    <source>
        <dbReference type="ARBA" id="ARBA00022989"/>
    </source>
</evidence>
<dbReference type="GeneID" id="31008959"/>
<proteinExistence type="predicted"/>
<keyword evidence="8" id="KW-1185">Reference proteome</keyword>
<dbReference type="SUPFAM" id="SSF103473">
    <property type="entry name" value="MFS general substrate transporter"/>
    <property type="match status" value="1"/>
</dbReference>
<evidence type="ECO:0000313" key="8">
    <source>
        <dbReference type="Proteomes" id="UP000214365"/>
    </source>
</evidence>
<dbReference type="PANTHER" id="PTHR43791:SF81">
    <property type="entry name" value="TRANSPORTER, PUTATIVE (AFU_ORTHOLOGUE AFUA_7G01190)-RELATED"/>
    <property type="match status" value="1"/>
</dbReference>
<dbReference type="GO" id="GO:0022857">
    <property type="term" value="F:transmembrane transporter activity"/>
    <property type="evidence" value="ECO:0007669"/>
    <property type="project" value="TreeGrafter"/>
</dbReference>
<feature type="transmembrane region" description="Helical" evidence="6">
    <location>
        <begin position="139"/>
        <end position="160"/>
    </location>
</feature>
<keyword evidence="5 6" id="KW-0472">Membrane</keyword>
<accession>A0A1Q5Q6K2</accession>